<gene>
    <name evidence="2" type="ORF">DL762_008997</name>
</gene>
<reference evidence="2 3" key="1">
    <citation type="submission" date="2018-06" db="EMBL/GenBank/DDBJ databases">
        <title>Complete Genomes of Monosporascus.</title>
        <authorList>
            <person name="Robinson A.J."/>
            <person name="Natvig D.O."/>
        </authorList>
    </citation>
    <scope>NUCLEOTIDE SEQUENCE [LARGE SCALE GENOMIC DNA]</scope>
    <source>
        <strain evidence="2 3">CBS 609.92</strain>
    </source>
</reference>
<dbReference type="Proteomes" id="UP000294003">
    <property type="component" value="Unassembled WGS sequence"/>
</dbReference>
<dbReference type="Pfam" id="PF20150">
    <property type="entry name" value="2EXR"/>
    <property type="match status" value="1"/>
</dbReference>
<dbReference type="InterPro" id="IPR045518">
    <property type="entry name" value="2EXR"/>
</dbReference>
<dbReference type="PANTHER" id="PTHR35910">
    <property type="entry name" value="2EXR DOMAIN-CONTAINING PROTEIN"/>
    <property type="match status" value="1"/>
</dbReference>
<dbReference type="EMBL" id="QJNS01000425">
    <property type="protein sequence ID" value="RYO77858.1"/>
    <property type="molecule type" value="Genomic_DNA"/>
</dbReference>
<evidence type="ECO:0000313" key="3">
    <source>
        <dbReference type="Proteomes" id="UP000294003"/>
    </source>
</evidence>
<proteinExistence type="predicted"/>
<dbReference type="PANTHER" id="PTHR35910:SF1">
    <property type="entry name" value="2EXR DOMAIN-CONTAINING PROTEIN"/>
    <property type="match status" value="1"/>
</dbReference>
<name>A0ABY0GXU5_9PEZI</name>
<accession>A0ABY0GXU5</accession>
<sequence length="250" mass="28976">MTMTTATTATFHPFPHLSFELRAGIWELTVEPRIVEVRVVHHNPSPVKVTEPDSWTNEWMKKRLPPMRHLRSPTPVPAQLQTCREAREHLSRHPYSGYQKAFSEIMTTPYDGFDPVPEDDPQGERDRYVWLNFDVDMVSIGKTDLRDFRAMAHQVRRLRLERSIFSEVFSYTESELIGDLFANLTEIHLICPEGMRSGYKVTDDIYFPCGPENVYFADPEEVSGKMMSSVNLDAMMDRECEELDEPEEEG</sequence>
<evidence type="ECO:0000259" key="1">
    <source>
        <dbReference type="Pfam" id="PF20150"/>
    </source>
</evidence>
<protein>
    <recommendedName>
        <fullName evidence="1">2EXR domain-containing protein</fullName>
    </recommendedName>
</protein>
<evidence type="ECO:0000313" key="2">
    <source>
        <dbReference type="EMBL" id="RYO77858.1"/>
    </source>
</evidence>
<comment type="caution">
    <text evidence="2">The sequence shown here is derived from an EMBL/GenBank/DDBJ whole genome shotgun (WGS) entry which is preliminary data.</text>
</comment>
<feature type="domain" description="2EXR" evidence="1">
    <location>
        <begin position="11"/>
        <end position="138"/>
    </location>
</feature>
<organism evidence="2 3">
    <name type="scientific">Monosporascus cannonballus</name>
    <dbReference type="NCBI Taxonomy" id="155416"/>
    <lineage>
        <taxon>Eukaryota</taxon>
        <taxon>Fungi</taxon>
        <taxon>Dikarya</taxon>
        <taxon>Ascomycota</taxon>
        <taxon>Pezizomycotina</taxon>
        <taxon>Sordariomycetes</taxon>
        <taxon>Xylariomycetidae</taxon>
        <taxon>Xylariales</taxon>
        <taxon>Xylariales incertae sedis</taxon>
        <taxon>Monosporascus</taxon>
    </lineage>
</organism>
<keyword evidence="3" id="KW-1185">Reference proteome</keyword>